<gene>
    <name evidence="1" type="ORF">V1478_008805</name>
</gene>
<protein>
    <submittedName>
        <fullName evidence="1">Uncharacterized protein</fullName>
    </submittedName>
</protein>
<proteinExistence type="predicted"/>
<organism evidence="1 2">
    <name type="scientific">Vespula squamosa</name>
    <name type="common">Southern yellow jacket</name>
    <name type="synonym">Wasp</name>
    <dbReference type="NCBI Taxonomy" id="30214"/>
    <lineage>
        <taxon>Eukaryota</taxon>
        <taxon>Metazoa</taxon>
        <taxon>Ecdysozoa</taxon>
        <taxon>Arthropoda</taxon>
        <taxon>Hexapoda</taxon>
        <taxon>Insecta</taxon>
        <taxon>Pterygota</taxon>
        <taxon>Neoptera</taxon>
        <taxon>Endopterygota</taxon>
        <taxon>Hymenoptera</taxon>
        <taxon>Apocrita</taxon>
        <taxon>Aculeata</taxon>
        <taxon>Vespoidea</taxon>
        <taxon>Vespidae</taxon>
        <taxon>Vespinae</taxon>
        <taxon>Vespula</taxon>
    </lineage>
</organism>
<dbReference type="AlphaFoldDB" id="A0ABD2AUJ2"/>
<accession>A0ABD2AUJ2</accession>
<reference evidence="1 2" key="1">
    <citation type="journal article" date="2024" name="Ann. Entomol. Soc. Am.">
        <title>Genomic analyses of the southern and eastern yellowjacket wasps (Hymenoptera: Vespidae) reveal evolutionary signatures of social life.</title>
        <authorList>
            <person name="Catto M.A."/>
            <person name="Caine P.B."/>
            <person name="Orr S.E."/>
            <person name="Hunt B.G."/>
            <person name="Goodisman M.A.D."/>
        </authorList>
    </citation>
    <scope>NUCLEOTIDE SEQUENCE [LARGE SCALE GENOMIC DNA]</scope>
    <source>
        <strain evidence="1">233</strain>
        <tissue evidence="1">Head and thorax</tissue>
    </source>
</reference>
<keyword evidence="2" id="KW-1185">Reference proteome</keyword>
<name>A0ABD2AUJ2_VESSQ</name>
<dbReference type="Proteomes" id="UP001607302">
    <property type="component" value="Unassembled WGS sequence"/>
</dbReference>
<sequence>MDAGDNGVNAVNWGSASLGAIYFCTLENVPQKRNCLHCIKQIFIVKSDTPVDVGAFAIAGNLHCRSALSLMKQPLLPQRHKKKETHDTRREKVENGNCNCVFDPANGVEFFSLRTFSS</sequence>
<evidence type="ECO:0000313" key="2">
    <source>
        <dbReference type="Proteomes" id="UP001607302"/>
    </source>
</evidence>
<dbReference type="EMBL" id="JAUDFV010000139">
    <property type="protein sequence ID" value="KAL2724292.1"/>
    <property type="molecule type" value="Genomic_DNA"/>
</dbReference>
<evidence type="ECO:0000313" key="1">
    <source>
        <dbReference type="EMBL" id="KAL2724292.1"/>
    </source>
</evidence>
<comment type="caution">
    <text evidence="1">The sequence shown here is derived from an EMBL/GenBank/DDBJ whole genome shotgun (WGS) entry which is preliminary data.</text>
</comment>